<feature type="region of interest" description="Disordered" evidence="1">
    <location>
        <begin position="176"/>
        <end position="238"/>
    </location>
</feature>
<keyword evidence="3" id="KW-1185">Reference proteome</keyword>
<proteinExistence type="predicted"/>
<gene>
    <name evidence="2" type="ORF">HK103_003290</name>
</gene>
<dbReference type="EMBL" id="JADGKB010000236">
    <property type="protein sequence ID" value="KAJ3250636.1"/>
    <property type="molecule type" value="Genomic_DNA"/>
</dbReference>
<comment type="caution">
    <text evidence="2">The sequence shown here is derived from an EMBL/GenBank/DDBJ whole genome shotgun (WGS) entry which is preliminary data.</text>
</comment>
<protein>
    <submittedName>
        <fullName evidence="2">Uncharacterized protein</fullName>
    </submittedName>
</protein>
<accession>A0AAD5UCQ6</accession>
<sequence length="238" mass="26942">MDEQRPFLLYKGWVTIKRSILSQRRYIAICAPATIQDIQQLFEFLFVSDPNTTISMDEKSIPLLGNIAYSAVNATPFIVVMETEGRSEKPQFIHLDKLTSISDEVVLSTACTMCLHLPKGDVRITCPSSIDYQECMSALAMTYDMIQAGTVNPIQFASLQRPVSVARSHRTSTTFDFNHQGRMSQSLPKIPERPSSEKPGHNPLVRGYTEPVMQMPSGPMSPEPRRYSFDDEHHEREE</sequence>
<evidence type="ECO:0000313" key="2">
    <source>
        <dbReference type="EMBL" id="KAJ3250636.1"/>
    </source>
</evidence>
<feature type="compositionally biased region" description="Basic and acidic residues" evidence="1">
    <location>
        <begin position="190"/>
        <end position="200"/>
    </location>
</feature>
<reference evidence="2" key="1">
    <citation type="submission" date="2020-05" db="EMBL/GenBank/DDBJ databases">
        <title>Phylogenomic resolution of chytrid fungi.</title>
        <authorList>
            <person name="Stajich J.E."/>
            <person name="Amses K."/>
            <person name="Simmons R."/>
            <person name="Seto K."/>
            <person name="Myers J."/>
            <person name="Bonds A."/>
            <person name="Quandt C.A."/>
            <person name="Barry K."/>
            <person name="Liu P."/>
            <person name="Grigoriev I."/>
            <person name="Longcore J.E."/>
            <person name="James T.Y."/>
        </authorList>
    </citation>
    <scope>NUCLEOTIDE SEQUENCE</scope>
    <source>
        <strain evidence="2">PLAUS21</strain>
    </source>
</reference>
<dbReference type="AlphaFoldDB" id="A0AAD5UCQ6"/>
<feature type="compositionally biased region" description="Polar residues" evidence="1">
    <location>
        <begin position="176"/>
        <end position="187"/>
    </location>
</feature>
<name>A0AAD5UCQ6_9FUNG</name>
<feature type="compositionally biased region" description="Basic and acidic residues" evidence="1">
    <location>
        <begin position="223"/>
        <end position="238"/>
    </location>
</feature>
<evidence type="ECO:0000313" key="3">
    <source>
        <dbReference type="Proteomes" id="UP001210925"/>
    </source>
</evidence>
<dbReference type="Proteomes" id="UP001210925">
    <property type="component" value="Unassembled WGS sequence"/>
</dbReference>
<evidence type="ECO:0000256" key="1">
    <source>
        <dbReference type="SAM" id="MobiDB-lite"/>
    </source>
</evidence>
<organism evidence="2 3">
    <name type="scientific">Boothiomyces macroporosus</name>
    <dbReference type="NCBI Taxonomy" id="261099"/>
    <lineage>
        <taxon>Eukaryota</taxon>
        <taxon>Fungi</taxon>
        <taxon>Fungi incertae sedis</taxon>
        <taxon>Chytridiomycota</taxon>
        <taxon>Chytridiomycota incertae sedis</taxon>
        <taxon>Chytridiomycetes</taxon>
        <taxon>Rhizophydiales</taxon>
        <taxon>Terramycetaceae</taxon>
        <taxon>Boothiomyces</taxon>
    </lineage>
</organism>